<feature type="transmembrane region" description="Helical" evidence="13">
    <location>
        <begin position="317"/>
        <end position="340"/>
    </location>
</feature>
<evidence type="ECO:0000256" key="2">
    <source>
        <dbReference type="ARBA" id="ARBA00004651"/>
    </source>
</evidence>
<reference evidence="15" key="2">
    <citation type="submission" date="2025-08" db="UniProtKB">
        <authorList>
            <consortium name="Ensembl"/>
        </authorList>
    </citation>
    <scope>IDENTIFICATION</scope>
</reference>
<evidence type="ECO:0000256" key="13">
    <source>
        <dbReference type="RuleBase" id="RU364061"/>
    </source>
</evidence>
<keyword evidence="5 13" id="KW-0589">Pheromone response</keyword>
<evidence type="ECO:0000259" key="14">
    <source>
        <dbReference type="PROSITE" id="PS50262"/>
    </source>
</evidence>
<gene>
    <name evidence="15" type="primary">VN1R2</name>
</gene>
<evidence type="ECO:0000256" key="5">
    <source>
        <dbReference type="ARBA" id="ARBA00022507"/>
    </source>
</evidence>
<dbReference type="GO" id="GO:0019236">
    <property type="term" value="P:response to pheromone"/>
    <property type="evidence" value="ECO:0007669"/>
    <property type="project" value="UniProtKB-KW"/>
</dbReference>
<accession>A0A2R8Z812</accession>
<dbReference type="Proteomes" id="UP000240080">
    <property type="component" value="Chromosome 19"/>
</dbReference>
<organism evidence="15 16">
    <name type="scientific">Pan paniscus</name>
    <name type="common">Pygmy chimpanzee</name>
    <name type="synonym">Bonobo</name>
    <dbReference type="NCBI Taxonomy" id="9597"/>
    <lineage>
        <taxon>Eukaryota</taxon>
        <taxon>Metazoa</taxon>
        <taxon>Chordata</taxon>
        <taxon>Craniata</taxon>
        <taxon>Vertebrata</taxon>
        <taxon>Euteleostomi</taxon>
        <taxon>Mammalia</taxon>
        <taxon>Eutheria</taxon>
        <taxon>Euarchontoglires</taxon>
        <taxon>Primates</taxon>
        <taxon>Haplorrhini</taxon>
        <taxon>Catarrhini</taxon>
        <taxon>Hominidae</taxon>
        <taxon>Pan</taxon>
    </lineage>
</organism>
<dbReference type="GeneTree" id="ENSGT00960000186612"/>
<keyword evidence="11" id="KW-0325">Glycoprotein</keyword>
<keyword evidence="12 13" id="KW-0807">Transducer</keyword>
<reference evidence="15" key="3">
    <citation type="submission" date="2025-09" db="UniProtKB">
        <authorList>
            <consortium name="Ensembl"/>
        </authorList>
    </citation>
    <scope>IDENTIFICATION</scope>
</reference>
<feature type="transmembrane region" description="Helical" evidence="13">
    <location>
        <begin position="93"/>
        <end position="114"/>
    </location>
</feature>
<dbReference type="PROSITE" id="PS50262">
    <property type="entry name" value="G_PROTEIN_RECEP_F1_2"/>
    <property type="match status" value="1"/>
</dbReference>
<dbReference type="Pfam" id="PF03402">
    <property type="entry name" value="V1R"/>
    <property type="match status" value="1"/>
</dbReference>
<dbReference type="OMA" id="WSNNNIT"/>
<dbReference type="InterPro" id="IPR017452">
    <property type="entry name" value="GPCR_Rhodpsn_7TM"/>
</dbReference>
<keyword evidence="7 13" id="KW-1133">Transmembrane helix</keyword>
<feature type="domain" description="G-protein coupled receptors family 1 profile" evidence="14">
    <location>
        <begin position="105"/>
        <end position="367"/>
    </location>
</feature>
<keyword evidence="16" id="KW-1185">Reference proteome</keyword>
<comment type="subcellular location">
    <subcellularLocation>
        <location evidence="2 13">Cell membrane</location>
        <topology evidence="2 13">Multi-pass membrane protein</topology>
    </subcellularLocation>
</comment>
<keyword evidence="10 13" id="KW-0675">Receptor</keyword>
<feature type="transmembrane region" description="Helical" evidence="13">
    <location>
        <begin position="268"/>
        <end position="289"/>
    </location>
</feature>
<proteinExistence type="inferred from homology"/>
<keyword evidence="6 13" id="KW-0812">Transmembrane</keyword>
<dbReference type="CDD" id="cd13949">
    <property type="entry name" value="7tm_V1R_pheromone"/>
    <property type="match status" value="1"/>
</dbReference>
<comment type="function">
    <text evidence="1">Putative pheromone receptor.</text>
</comment>
<evidence type="ECO:0000256" key="4">
    <source>
        <dbReference type="ARBA" id="ARBA00022475"/>
    </source>
</evidence>
<dbReference type="GO" id="GO:0016503">
    <property type="term" value="F:pheromone receptor activity"/>
    <property type="evidence" value="ECO:0007669"/>
    <property type="project" value="InterPro"/>
</dbReference>
<evidence type="ECO:0000256" key="12">
    <source>
        <dbReference type="ARBA" id="ARBA00023224"/>
    </source>
</evidence>
<comment type="similarity">
    <text evidence="3 13">Belongs to the G-protein coupled receptor 1 family.</text>
</comment>
<dbReference type="GO" id="GO:0007606">
    <property type="term" value="P:sensory perception of chemical stimulus"/>
    <property type="evidence" value="ECO:0007669"/>
    <property type="project" value="UniProtKB-ARBA"/>
</dbReference>
<evidence type="ECO:0000256" key="10">
    <source>
        <dbReference type="ARBA" id="ARBA00023170"/>
    </source>
</evidence>
<dbReference type="Bgee" id="ENSPPAG00000004431">
    <property type="expression patterns" value="Expressed in testis"/>
</dbReference>
<evidence type="ECO:0000256" key="6">
    <source>
        <dbReference type="ARBA" id="ARBA00022692"/>
    </source>
</evidence>
<name>A0A2R8Z812_PANPA</name>
<evidence type="ECO:0000313" key="16">
    <source>
        <dbReference type="Proteomes" id="UP000240080"/>
    </source>
</evidence>
<dbReference type="FunFam" id="1.20.1070.10:FF:000033">
    <property type="entry name" value="Vomeronasal type-1 receptor"/>
    <property type="match status" value="1"/>
</dbReference>
<dbReference type="InterPro" id="IPR004072">
    <property type="entry name" value="Vmron_rcpt_1"/>
</dbReference>
<evidence type="ECO:0000256" key="8">
    <source>
        <dbReference type="ARBA" id="ARBA00023040"/>
    </source>
</evidence>
<evidence type="ECO:0000256" key="9">
    <source>
        <dbReference type="ARBA" id="ARBA00023136"/>
    </source>
</evidence>
<feature type="transmembrane region" description="Helical" evidence="13">
    <location>
        <begin position="346"/>
        <end position="367"/>
    </location>
</feature>
<keyword evidence="9 13" id="KW-0472">Membrane</keyword>
<dbReference type="EMBL" id="AJFE02015720">
    <property type="status" value="NOT_ANNOTATED_CDS"/>
    <property type="molecule type" value="Genomic_DNA"/>
</dbReference>
<dbReference type="SUPFAM" id="SSF81321">
    <property type="entry name" value="Family A G protein-coupled receptor-like"/>
    <property type="match status" value="1"/>
</dbReference>
<dbReference type="Ensembl" id="ENSPPAT00000004805.1">
    <property type="protein sequence ID" value="ENSPPAP00000001037.1"/>
    <property type="gene ID" value="ENSPPAG00000004431.1"/>
</dbReference>
<dbReference type="AlphaFoldDB" id="A0A2R8Z812"/>
<keyword evidence="4 13" id="KW-1003">Cell membrane</keyword>
<dbReference type="PANTHER" id="PTHR24062">
    <property type="entry name" value="VOMERONASAL TYPE-1 RECEPTOR"/>
    <property type="match status" value="1"/>
</dbReference>
<evidence type="ECO:0000256" key="1">
    <source>
        <dbReference type="ARBA" id="ARBA00003878"/>
    </source>
</evidence>
<dbReference type="GO" id="GO:0005886">
    <property type="term" value="C:plasma membrane"/>
    <property type="evidence" value="ECO:0007669"/>
    <property type="project" value="UniProtKB-SubCell"/>
</dbReference>
<evidence type="ECO:0000256" key="3">
    <source>
        <dbReference type="ARBA" id="ARBA00010663"/>
    </source>
</evidence>
<dbReference type="PRINTS" id="PR01534">
    <property type="entry name" value="VOMERONASL1R"/>
</dbReference>
<feature type="transmembrane region" description="Helical" evidence="13">
    <location>
        <begin position="36"/>
        <end position="55"/>
    </location>
</feature>
<protein>
    <recommendedName>
        <fullName evidence="13">Vomeronasal type-1 receptor</fullName>
    </recommendedName>
</protein>
<sequence length="395" mass="44464">MTHTLYPTPFALYPINISAAWHLGPLPVSCFVSNKYQRSLAFGATTGLCVLVVVVPQTQQSFLSSLCLVSLFLHSLVSAHGEKPTNPVGLDPTLFQVVVGILGNFSLLHYYMFLYFRRYKPRSTDLILRHLTVADSLVILSRRIPETMATFGLKHFDNYFGCKFLLYAHRVGRGVSIGSICLLSVFQVITINPRNSRWAEMKVKAPTYIGLSNILCWAFHMLVNAIFPVYTTGKWSNNNITKKGDLGYCSAPLSDEVTKSVYAALTSFHDVLCLGVMLWASSSIVLVLYRHKQQVQHICRNNIYPISSPGNRAIQSILALVSTFALCYALSFITYVYLALFNNSSWWLVNTAALIIACFPTISPFVLMCCDPSRSRLCSICCRRNRLFFHDFRKM</sequence>
<reference evidence="15 16" key="1">
    <citation type="journal article" date="2012" name="Nature">
        <title>The bonobo genome compared with the chimpanzee and human genomes.</title>
        <authorList>
            <person name="Prufer K."/>
            <person name="Munch K."/>
            <person name="Hellmann I."/>
            <person name="Akagi K."/>
            <person name="Miller J.R."/>
            <person name="Walenz B."/>
            <person name="Koren S."/>
            <person name="Sutton G."/>
            <person name="Kodira C."/>
            <person name="Winer R."/>
            <person name="Knight J.R."/>
            <person name="Mullikin J.C."/>
            <person name="Meader S.J."/>
            <person name="Ponting C.P."/>
            <person name="Lunter G."/>
            <person name="Higashino S."/>
            <person name="Hobolth A."/>
            <person name="Dutheil J."/>
            <person name="Karakoc E."/>
            <person name="Alkan C."/>
            <person name="Sajjadian S."/>
            <person name="Catacchio C.R."/>
            <person name="Ventura M."/>
            <person name="Marques-Bonet T."/>
            <person name="Eichler E.E."/>
            <person name="Andre C."/>
            <person name="Atencia R."/>
            <person name="Mugisha L."/>
            <person name="Junhold J."/>
            <person name="Patterson N."/>
            <person name="Siebauer M."/>
            <person name="Good J.M."/>
            <person name="Fischer A."/>
            <person name="Ptak S.E."/>
            <person name="Lachmann M."/>
            <person name="Symer D.E."/>
            <person name="Mailund T."/>
            <person name="Schierup M.H."/>
            <person name="Andres A.M."/>
            <person name="Kelso J."/>
            <person name="Paabo S."/>
        </authorList>
    </citation>
    <scope>NUCLEOTIDE SEQUENCE [LARGE SCALE GENOMIC DNA]</scope>
</reference>
<feature type="transmembrane region" description="Helical" evidence="13">
    <location>
        <begin position="207"/>
        <end position="227"/>
    </location>
</feature>
<dbReference type="Gene3D" id="1.20.1070.10">
    <property type="entry name" value="Rhodopsin 7-helix transmembrane proteins"/>
    <property type="match status" value="1"/>
</dbReference>
<evidence type="ECO:0000313" key="15">
    <source>
        <dbReference type="Ensembl" id="ENSPPAP00000001037.1"/>
    </source>
</evidence>
<evidence type="ECO:0000256" key="11">
    <source>
        <dbReference type="ARBA" id="ARBA00023180"/>
    </source>
</evidence>
<evidence type="ECO:0000256" key="7">
    <source>
        <dbReference type="ARBA" id="ARBA00022989"/>
    </source>
</evidence>
<keyword evidence="8 13" id="KW-0297">G-protein coupled receptor</keyword>